<protein>
    <submittedName>
        <fullName evidence="1">Uncharacterized protein</fullName>
    </submittedName>
</protein>
<accession>A0A7L9J3G5</accession>
<sequence>MSNIKRAEDARIKTLTRRRDHLTHLLESNGRTDRTWLAAEVAALTWALKIIHEHQKRNGR</sequence>
<reference evidence="1 2" key="1">
    <citation type="submission" date="2020-10" db="EMBL/GenBank/DDBJ databases">
        <title>Janibacter indicus TT2 genome sequence.</title>
        <authorList>
            <person name="Lee K."/>
            <person name="Ganzorig M."/>
        </authorList>
    </citation>
    <scope>NUCLEOTIDE SEQUENCE [LARGE SCALE GENOMIC DNA]</scope>
    <source>
        <strain evidence="1 2">TT2</strain>
    </source>
</reference>
<dbReference type="EMBL" id="CP062789">
    <property type="protein sequence ID" value="QOK24146.1"/>
    <property type="molecule type" value="Genomic_DNA"/>
</dbReference>
<dbReference type="RefSeq" id="WP_192911978.1">
    <property type="nucleotide sequence ID" value="NZ_CP062789.1"/>
</dbReference>
<name>A0A7L9J3G5_9MICO</name>
<evidence type="ECO:0000313" key="1">
    <source>
        <dbReference type="EMBL" id="QOK24146.1"/>
    </source>
</evidence>
<proteinExistence type="predicted"/>
<dbReference type="AlphaFoldDB" id="A0A7L9J3G5"/>
<gene>
    <name evidence="1" type="ORF">IGS73_07220</name>
</gene>
<organism evidence="1 2">
    <name type="scientific">Janibacter indicus</name>
    <dbReference type="NCBI Taxonomy" id="857417"/>
    <lineage>
        <taxon>Bacteria</taxon>
        <taxon>Bacillati</taxon>
        <taxon>Actinomycetota</taxon>
        <taxon>Actinomycetes</taxon>
        <taxon>Micrococcales</taxon>
        <taxon>Intrasporangiaceae</taxon>
        <taxon>Janibacter</taxon>
    </lineage>
</organism>
<evidence type="ECO:0000313" key="2">
    <source>
        <dbReference type="Proteomes" id="UP000593998"/>
    </source>
</evidence>
<dbReference type="Proteomes" id="UP000593998">
    <property type="component" value="Chromosome"/>
</dbReference>